<reference evidence="3 5" key="1">
    <citation type="submission" date="2013-03" db="EMBL/GenBank/DDBJ databases">
        <title>The Genome Sequence of Enterococcus avium ATCC_14025 (Illumina only assembly).</title>
        <authorList>
            <consortium name="The Broad Institute Genomics Platform"/>
            <consortium name="The Broad Institute Genome Sequencing Center for Infectious Disease"/>
            <person name="Earl A."/>
            <person name="Russ C."/>
            <person name="Gilmore M."/>
            <person name="Surin D."/>
            <person name="Walker B."/>
            <person name="Young S."/>
            <person name="Zeng Q."/>
            <person name="Gargeya S."/>
            <person name="Fitzgerald M."/>
            <person name="Haas B."/>
            <person name="Abouelleil A."/>
            <person name="Allen A.W."/>
            <person name="Alvarado L."/>
            <person name="Arachchi H.M."/>
            <person name="Berlin A.M."/>
            <person name="Chapman S.B."/>
            <person name="Gainer-Dewar J."/>
            <person name="Goldberg J."/>
            <person name="Griggs A."/>
            <person name="Gujja S."/>
            <person name="Hansen M."/>
            <person name="Howarth C."/>
            <person name="Imamovic A."/>
            <person name="Ireland A."/>
            <person name="Larimer J."/>
            <person name="McCowan C."/>
            <person name="Murphy C."/>
            <person name="Pearson M."/>
            <person name="Poon T.W."/>
            <person name="Priest M."/>
            <person name="Roberts A."/>
            <person name="Saif S."/>
            <person name="Shea T."/>
            <person name="Sisk P."/>
            <person name="Sykes S."/>
            <person name="Wortman J."/>
            <person name="Nusbaum C."/>
            <person name="Birren B."/>
        </authorList>
    </citation>
    <scope>NUCLEOTIDE SEQUENCE [LARGE SCALE GENOMIC DNA]</scope>
    <source>
        <strain evidence="3 5">ATCC 14025</strain>
    </source>
</reference>
<sequence>MMRVNRGEVLKSRDHQIDNIKGFLIILVVFGHMLLASTKENNWVLTLIYSFHMPAFIFINGLFSKNVNLRKVFRFGILYIVIQLIYILVVRLTSYPWIPRAHIIATPIFHVWYLLSLTYWYLFSFFVKKYRLKPILVIIVSIIFALLIRCKNFNVDGNYLAYARTIVFAPYFILGHFLTMKDIEKARVKLKKMKLLLLFLIFVLLGVNFQYFGHNANEWMKMFFGYINFQQFSDGKYIFLLKELFQYIIGIVAITGMLGLIPNRKSFLNYLGQHTLYIFICHPIIYFVVYNHINRNSINMIESCLLSIALTILAIIFSLIIEQIAVRVRFQLRRNG</sequence>
<gene>
    <name evidence="4" type="ORF">I570_02930</name>
    <name evidence="3" type="ORF">OMU_03001</name>
</gene>
<dbReference type="PANTHER" id="PTHR37312:SF1">
    <property type="entry name" value="MEMBRANE-BOUND ACYLTRANSFERASE YKRP-RELATED"/>
    <property type="match status" value="1"/>
</dbReference>
<name>A0AAV3IXY1_ENTAV</name>
<feature type="transmembrane region" description="Helical" evidence="1">
    <location>
        <begin position="75"/>
        <end position="98"/>
    </location>
</feature>
<feature type="transmembrane region" description="Helical" evidence="1">
    <location>
        <begin position="244"/>
        <end position="263"/>
    </location>
</feature>
<feature type="transmembrane region" description="Helical" evidence="1">
    <location>
        <begin position="130"/>
        <end position="148"/>
    </location>
</feature>
<protein>
    <recommendedName>
        <fullName evidence="2">Acyltransferase 3 domain-containing protein</fullName>
    </recommendedName>
</protein>
<feature type="transmembrane region" description="Helical" evidence="1">
    <location>
        <begin position="43"/>
        <end position="63"/>
    </location>
</feature>
<dbReference type="EMBL" id="AHYV01000032">
    <property type="protein sequence ID" value="EOT42078.1"/>
    <property type="molecule type" value="Genomic_DNA"/>
</dbReference>
<evidence type="ECO:0000313" key="4">
    <source>
        <dbReference type="EMBL" id="EOU20483.1"/>
    </source>
</evidence>
<feature type="transmembrane region" description="Helical" evidence="1">
    <location>
        <begin position="160"/>
        <end position="179"/>
    </location>
</feature>
<feature type="transmembrane region" description="Helical" evidence="1">
    <location>
        <begin position="275"/>
        <end position="293"/>
    </location>
</feature>
<dbReference type="AlphaFoldDB" id="A0AAV3IXY1"/>
<reference evidence="4 6" key="2">
    <citation type="submission" date="2013-03" db="EMBL/GenBank/DDBJ databases">
        <title>The Genome Sequence of Enterococcus avium ATCC_14025 (PacBio/Illumina hybrid assembly).</title>
        <authorList>
            <consortium name="The Broad Institute Genomics Platform"/>
            <consortium name="The Broad Institute Genome Sequencing Center for Infectious Disease"/>
            <person name="Earl A."/>
            <person name="Russ C."/>
            <person name="Gilmore M."/>
            <person name="Surin D."/>
            <person name="Walker B."/>
            <person name="Young S."/>
            <person name="Zeng Q."/>
            <person name="Gargeya S."/>
            <person name="Fitzgerald M."/>
            <person name="Haas B."/>
            <person name="Abouelleil A."/>
            <person name="Allen A.W."/>
            <person name="Alvarado L."/>
            <person name="Arachchi H.M."/>
            <person name="Berlin A.M."/>
            <person name="Chapman S.B."/>
            <person name="Gainer-Dewar J."/>
            <person name="Goldberg J."/>
            <person name="Griggs A."/>
            <person name="Gujja S."/>
            <person name="Hansen M."/>
            <person name="Howarth C."/>
            <person name="Imamovic A."/>
            <person name="Ireland A."/>
            <person name="Larimer J."/>
            <person name="McCowan C."/>
            <person name="Murphy C."/>
            <person name="Pearson M."/>
            <person name="Poon T.W."/>
            <person name="Priest M."/>
            <person name="Roberts A."/>
            <person name="Saif S."/>
            <person name="Shea T."/>
            <person name="Sisk P."/>
            <person name="Sykes S."/>
            <person name="Wortman J."/>
            <person name="Nusbaum C."/>
            <person name="Birren B."/>
        </authorList>
    </citation>
    <scope>NUCLEOTIDE SEQUENCE [LARGE SCALE GENOMIC DNA]</scope>
    <source>
        <strain evidence="4 6">ATCC 14025</strain>
    </source>
</reference>
<evidence type="ECO:0000313" key="6">
    <source>
        <dbReference type="Proteomes" id="UP000014107"/>
    </source>
</evidence>
<keyword evidence="1" id="KW-0812">Transmembrane</keyword>
<evidence type="ECO:0000259" key="2">
    <source>
        <dbReference type="Pfam" id="PF01757"/>
    </source>
</evidence>
<dbReference type="EMBL" id="ASWL01000004">
    <property type="protein sequence ID" value="EOU20483.1"/>
    <property type="molecule type" value="Genomic_DNA"/>
</dbReference>
<dbReference type="Proteomes" id="UP000014107">
    <property type="component" value="Unassembled WGS sequence"/>
</dbReference>
<dbReference type="Proteomes" id="UP000014104">
    <property type="component" value="Unassembled WGS sequence"/>
</dbReference>
<accession>A0AAV3IXY1</accession>
<comment type="caution">
    <text evidence="4">The sequence shown here is derived from an EMBL/GenBank/DDBJ whole genome shotgun (WGS) entry which is preliminary data.</text>
</comment>
<evidence type="ECO:0000313" key="3">
    <source>
        <dbReference type="EMBL" id="EOT42078.1"/>
    </source>
</evidence>
<feature type="transmembrane region" description="Helical" evidence="1">
    <location>
        <begin position="195"/>
        <end position="213"/>
    </location>
</feature>
<dbReference type="PANTHER" id="PTHR37312">
    <property type="entry name" value="MEMBRANE-BOUND ACYLTRANSFERASE YKRP-RELATED"/>
    <property type="match status" value="1"/>
</dbReference>
<feature type="transmembrane region" description="Helical" evidence="1">
    <location>
        <begin position="305"/>
        <end position="326"/>
    </location>
</feature>
<dbReference type="InterPro" id="IPR052734">
    <property type="entry name" value="Nod_factor_acetyltransferase"/>
</dbReference>
<keyword evidence="1" id="KW-1133">Transmembrane helix</keyword>
<dbReference type="Pfam" id="PF01757">
    <property type="entry name" value="Acyl_transf_3"/>
    <property type="match status" value="1"/>
</dbReference>
<proteinExistence type="predicted"/>
<keyword evidence="5" id="KW-1185">Reference proteome</keyword>
<dbReference type="GO" id="GO:0016747">
    <property type="term" value="F:acyltransferase activity, transferring groups other than amino-acyl groups"/>
    <property type="evidence" value="ECO:0007669"/>
    <property type="project" value="InterPro"/>
</dbReference>
<evidence type="ECO:0000256" key="1">
    <source>
        <dbReference type="SAM" id="Phobius"/>
    </source>
</evidence>
<keyword evidence="1" id="KW-0472">Membrane</keyword>
<evidence type="ECO:0000313" key="5">
    <source>
        <dbReference type="Proteomes" id="UP000014104"/>
    </source>
</evidence>
<dbReference type="InterPro" id="IPR002656">
    <property type="entry name" value="Acyl_transf_3_dom"/>
</dbReference>
<organism evidence="4 6">
    <name type="scientific">Enterococcus avium ATCC 14025</name>
    <dbReference type="NCBI Taxonomy" id="1140002"/>
    <lineage>
        <taxon>Bacteria</taxon>
        <taxon>Bacillati</taxon>
        <taxon>Bacillota</taxon>
        <taxon>Bacilli</taxon>
        <taxon>Lactobacillales</taxon>
        <taxon>Enterococcaceae</taxon>
        <taxon>Enterococcus</taxon>
    </lineage>
</organism>
<feature type="transmembrane region" description="Helical" evidence="1">
    <location>
        <begin position="20"/>
        <end position="37"/>
    </location>
</feature>
<feature type="transmembrane region" description="Helical" evidence="1">
    <location>
        <begin position="104"/>
        <end position="123"/>
    </location>
</feature>
<feature type="domain" description="Acyltransferase 3" evidence="2">
    <location>
        <begin position="15"/>
        <end position="321"/>
    </location>
</feature>